<evidence type="ECO:0000313" key="1">
    <source>
        <dbReference type="EMBL" id="RFM29390.1"/>
    </source>
</evidence>
<dbReference type="InterPro" id="IPR013785">
    <property type="entry name" value="Aldolase_TIM"/>
</dbReference>
<dbReference type="OrthoDB" id="1031955at2"/>
<evidence type="ECO:0000313" key="2">
    <source>
        <dbReference type="Proteomes" id="UP000261174"/>
    </source>
</evidence>
<gene>
    <name evidence="1" type="ORF">DXN04_33080</name>
</gene>
<dbReference type="RefSeq" id="WP_116857705.1">
    <property type="nucleotide sequence ID" value="NZ_QTJV01000021.1"/>
</dbReference>
<reference evidence="1 2" key="1">
    <citation type="submission" date="2018-08" db="EMBL/GenBank/DDBJ databases">
        <title>Chitinophaga sp. K20C18050901, a novel bacterium isolated from forest soil.</title>
        <authorList>
            <person name="Wang C."/>
        </authorList>
    </citation>
    <scope>NUCLEOTIDE SEQUENCE [LARGE SCALE GENOMIC DNA]</scope>
    <source>
        <strain evidence="1 2">K20C18050901</strain>
    </source>
</reference>
<dbReference type="SUPFAM" id="SSF51445">
    <property type="entry name" value="(Trans)glycosidases"/>
    <property type="match status" value="1"/>
</dbReference>
<dbReference type="EMBL" id="QTJV01000021">
    <property type="protein sequence ID" value="RFM29390.1"/>
    <property type="molecule type" value="Genomic_DNA"/>
</dbReference>
<organism evidence="1 2">
    <name type="scientific">Chitinophaga silvisoli</name>
    <dbReference type="NCBI Taxonomy" id="2291814"/>
    <lineage>
        <taxon>Bacteria</taxon>
        <taxon>Pseudomonadati</taxon>
        <taxon>Bacteroidota</taxon>
        <taxon>Chitinophagia</taxon>
        <taxon>Chitinophagales</taxon>
        <taxon>Chitinophagaceae</taxon>
        <taxon>Chitinophaga</taxon>
    </lineage>
</organism>
<accession>A0A3E1NN92</accession>
<dbReference type="AlphaFoldDB" id="A0A3E1NN92"/>
<proteinExistence type="predicted"/>
<sequence>MRQLMILSAVFFIQVFSYAQVRIPFGKNNRIIYDLQKGTYTVILNGQIAFENVFATGTDIDSRTPVKRGYAIKKSGTSMVYTINSGPLQQLFYTYPGKDYCVIAIKVAGRACNYLSPVNTGYIATGARVLNVPFDNDMWFRYDAPLFDKADFTGSEVTAIYNEKSGIVIGSLEQDVWKTGIRVQENTLKVICGYTDSLRTHDVKVHGMVQAVDGYCHSAPIFIGYDADWRKGMETYAKTNMSFHPPQVAKWRGATPVCWNSWGVIQTKIDFAKAKGVVDFFHDTCKAYRTADHTLYIDLDSYWDNMSPSQLKEFAAYCREKGFKPGIYWAPFVDWGKYDRAVEGSAYRYKDTWTTQDGKYADTDGGRAMDPTHPATRQRIIHFMQLFKDWGYEMVKIDFLSHGAIEGDHFYDPAVTTGMQAFRKGMELIDSVAGNKMLLYAAISPNLATSRYVHMRRIACDAFNSIENTEYTLNSTAYGWWQSLMYNYMDADHVVFKDASLNANRARFASALVTGSLVTGDDYAADGPWKEVALQLLQDKELLAITKRGKSFRPVDENKVFIRDEYIAIFNYDNKTREYRVPLLKGGTARELFSKQTIPVTDTIHVKVEAGTAVIYRVK</sequence>
<comment type="caution">
    <text evidence="1">The sequence shown here is derived from an EMBL/GenBank/DDBJ whole genome shotgun (WGS) entry which is preliminary data.</text>
</comment>
<dbReference type="Gene3D" id="3.20.20.70">
    <property type="entry name" value="Aldolase class I"/>
    <property type="match status" value="1"/>
</dbReference>
<dbReference type="Proteomes" id="UP000261174">
    <property type="component" value="Unassembled WGS sequence"/>
</dbReference>
<keyword evidence="2" id="KW-1185">Reference proteome</keyword>
<protein>
    <submittedName>
        <fullName evidence="1">Alpha-galactosidase</fullName>
    </submittedName>
</protein>
<name>A0A3E1NN92_9BACT</name>
<dbReference type="InterPro" id="IPR017853">
    <property type="entry name" value="GH"/>
</dbReference>